<organism evidence="2">
    <name type="scientific">freshwater metagenome</name>
    <dbReference type="NCBI Taxonomy" id="449393"/>
    <lineage>
        <taxon>unclassified sequences</taxon>
        <taxon>metagenomes</taxon>
        <taxon>ecological metagenomes</taxon>
    </lineage>
</organism>
<dbReference type="InterPro" id="IPR029058">
    <property type="entry name" value="AB_hydrolase_fold"/>
</dbReference>
<evidence type="ECO:0000313" key="2">
    <source>
        <dbReference type="EMBL" id="CAB4788664.1"/>
    </source>
</evidence>
<dbReference type="PANTHER" id="PTHR46623:SF10">
    <property type="entry name" value="CARBOXYMETHYLENEBUTENOLIDASE HOMOLOG"/>
    <property type="match status" value="1"/>
</dbReference>
<reference evidence="2" key="1">
    <citation type="submission" date="2020-05" db="EMBL/GenBank/DDBJ databases">
        <authorList>
            <person name="Chiriac C."/>
            <person name="Salcher M."/>
            <person name="Ghai R."/>
            <person name="Kavagutti S V."/>
        </authorList>
    </citation>
    <scope>NUCLEOTIDE SEQUENCE</scope>
</reference>
<dbReference type="GO" id="GO:0016787">
    <property type="term" value="F:hydrolase activity"/>
    <property type="evidence" value="ECO:0007669"/>
    <property type="project" value="InterPro"/>
</dbReference>
<dbReference type="EMBL" id="CAFAAJ010000002">
    <property type="protein sequence ID" value="CAB4788664.1"/>
    <property type="molecule type" value="Genomic_DNA"/>
</dbReference>
<feature type="domain" description="Dienelactone hydrolase" evidence="1">
    <location>
        <begin position="16"/>
        <end position="238"/>
    </location>
</feature>
<evidence type="ECO:0000259" key="1">
    <source>
        <dbReference type="Pfam" id="PF01738"/>
    </source>
</evidence>
<dbReference type="InterPro" id="IPR002925">
    <property type="entry name" value="Dienelactn_hydro"/>
</dbReference>
<proteinExistence type="predicted"/>
<dbReference type="Pfam" id="PF01738">
    <property type="entry name" value="DLH"/>
    <property type="match status" value="1"/>
</dbReference>
<dbReference type="SUPFAM" id="SSF53474">
    <property type="entry name" value="alpha/beta-Hydrolases"/>
    <property type="match status" value="1"/>
</dbReference>
<dbReference type="AlphaFoldDB" id="A0A6J6WZZ2"/>
<gene>
    <name evidence="2" type="ORF">UFOPK3001_00041</name>
</gene>
<accession>A0A6J6WZZ2</accession>
<protein>
    <submittedName>
        <fullName evidence="2">Unannotated protein</fullName>
    </submittedName>
</protein>
<dbReference type="InterPro" id="IPR051049">
    <property type="entry name" value="Dienelactone_hydrolase-like"/>
</dbReference>
<name>A0A6J6WZZ2_9ZZZZ</name>
<sequence length="242" mass="27024">MADREITITTDEGPMGTFVVHPDDGERHPVVVFLMDAPGKRPLLHDMASRIASHGYYVMLPNLYYRTTPSFQLDWGSDESLARMGELMRNVGNRMVASDVGALLAHAEGDARANAERVGIVGYCMSGPFALWSAAEHSACVRAVASFYGVRLHVDRADSPHHRLAGITGEIYVGAAEHDDWVPLDMVDRFEHALQHAGARGRVERYWGTHHGFAFDDRPAYDPAADRRHWRELLGLLDRNLH</sequence>
<dbReference type="PANTHER" id="PTHR46623">
    <property type="entry name" value="CARBOXYMETHYLENEBUTENOLIDASE-RELATED"/>
    <property type="match status" value="1"/>
</dbReference>
<dbReference type="Gene3D" id="3.40.50.1820">
    <property type="entry name" value="alpha/beta hydrolase"/>
    <property type="match status" value="1"/>
</dbReference>